<dbReference type="PANTHER" id="PTHR30447">
    <property type="entry name" value="FRUCTOSE-1,6-BISPHOSPHATASE CLASS 2"/>
    <property type="match status" value="1"/>
</dbReference>
<evidence type="ECO:0000256" key="2">
    <source>
        <dbReference type="ARBA" id="ARBA00004742"/>
    </source>
</evidence>
<dbReference type="STRING" id="535712.A4Z71_00305"/>
<evidence type="ECO:0000256" key="6">
    <source>
        <dbReference type="ARBA" id="ARBA00023211"/>
    </source>
</evidence>
<dbReference type="GO" id="GO:0042132">
    <property type="term" value="F:fructose 1,6-bisphosphate 1-phosphatase activity"/>
    <property type="evidence" value="ECO:0007669"/>
    <property type="project" value="UniProtKB-EC"/>
</dbReference>
<dbReference type="NCBIfam" id="TIGR00330">
    <property type="entry name" value="glpX"/>
    <property type="match status" value="1"/>
</dbReference>
<feature type="binding site" evidence="9">
    <location>
        <position position="107"/>
    </location>
    <ligand>
        <name>Mn(2+)</name>
        <dbReference type="ChEBI" id="CHEBI:29035"/>
        <label>2</label>
    </ligand>
</feature>
<keyword evidence="12" id="KW-1185">Reference proteome</keyword>
<name>A0A1D9DXH4_9MICO</name>
<comment type="similarity">
    <text evidence="3 8">Belongs to the FBPase class 2 family.</text>
</comment>
<feature type="binding site" evidence="10">
    <location>
        <begin position="206"/>
        <end position="208"/>
    </location>
    <ligand>
        <name>substrate</name>
    </ligand>
</feature>
<dbReference type="CDD" id="cd01516">
    <property type="entry name" value="FBPase_glpX"/>
    <property type="match status" value="1"/>
</dbReference>
<dbReference type="GO" id="GO:0030388">
    <property type="term" value="P:fructose 1,6-bisphosphate metabolic process"/>
    <property type="evidence" value="ECO:0007669"/>
    <property type="project" value="TreeGrafter"/>
</dbReference>
<dbReference type="SUPFAM" id="SSF56655">
    <property type="entry name" value="Carbohydrate phosphatase"/>
    <property type="match status" value="1"/>
</dbReference>
<dbReference type="GO" id="GO:0046872">
    <property type="term" value="F:metal ion binding"/>
    <property type="evidence" value="ECO:0007669"/>
    <property type="project" value="UniProtKB-KW"/>
</dbReference>
<dbReference type="GO" id="GO:0006071">
    <property type="term" value="P:glycerol metabolic process"/>
    <property type="evidence" value="ECO:0007669"/>
    <property type="project" value="InterPro"/>
</dbReference>
<keyword evidence="7 8" id="KW-0119">Carbohydrate metabolism</keyword>
<dbReference type="GO" id="GO:0006094">
    <property type="term" value="P:gluconeogenesis"/>
    <property type="evidence" value="ECO:0007669"/>
    <property type="project" value="UniProtKB-UniPathway"/>
</dbReference>
<dbReference type="Gene3D" id="3.40.190.90">
    <property type="match status" value="1"/>
</dbReference>
<evidence type="ECO:0000256" key="3">
    <source>
        <dbReference type="ARBA" id="ARBA00008989"/>
    </source>
</evidence>
<keyword evidence="4 9" id="KW-0479">Metal-binding</keyword>
<evidence type="ECO:0000256" key="9">
    <source>
        <dbReference type="PIRSR" id="PIRSR004532-1"/>
    </source>
</evidence>
<feature type="binding site" evidence="10">
    <location>
        <begin position="184"/>
        <end position="186"/>
    </location>
    <ligand>
        <name>substrate</name>
    </ligand>
</feature>
<reference evidence="11 12" key="1">
    <citation type="journal article" date="2016" name="Biochim. Biophys. Acta">
        <title>Photochemical characterization of actinorhodopsin and its functional existence in the natural host.</title>
        <authorList>
            <person name="Nakamura S."/>
            <person name="Kikukawa T."/>
            <person name="Tamogami J."/>
            <person name="Kamiya M."/>
            <person name="Aizawa T."/>
            <person name="Hahn M.W."/>
            <person name="Ihara K."/>
            <person name="Kamo N."/>
            <person name="Demura M."/>
        </authorList>
    </citation>
    <scope>NUCLEOTIDE SEQUENCE [LARGE SCALE GENOMIC DNA]</scope>
    <source>
        <strain evidence="11 12">MWH-Dar1</strain>
    </source>
</reference>
<feature type="binding site" evidence="9">
    <location>
        <position position="52"/>
    </location>
    <ligand>
        <name>Mn(2+)</name>
        <dbReference type="ChEBI" id="CHEBI:29035"/>
        <label>1</label>
    </ligand>
</feature>
<dbReference type="AlphaFoldDB" id="A0A1D9DXH4"/>
<comment type="cofactor">
    <cofactor evidence="9">
        <name>Mn(2+)</name>
        <dbReference type="ChEBI" id="CHEBI:29035"/>
    </cofactor>
</comment>
<feature type="binding site" evidence="9">
    <location>
        <position position="233"/>
    </location>
    <ligand>
        <name>Mn(2+)</name>
        <dbReference type="ChEBI" id="CHEBI:29035"/>
        <label>2</label>
    </ligand>
</feature>
<accession>A0A1D9DXH4</accession>
<protein>
    <recommendedName>
        <fullName evidence="8">Fructose-1,6-bisphosphatase</fullName>
    </recommendedName>
</protein>
<comment type="catalytic activity">
    <reaction evidence="1">
        <text>beta-D-fructose 1,6-bisphosphate + H2O = beta-D-fructose 6-phosphate + phosphate</text>
        <dbReference type="Rhea" id="RHEA:11064"/>
        <dbReference type="ChEBI" id="CHEBI:15377"/>
        <dbReference type="ChEBI" id="CHEBI:32966"/>
        <dbReference type="ChEBI" id="CHEBI:43474"/>
        <dbReference type="ChEBI" id="CHEBI:57634"/>
        <dbReference type="EC" id="3.1.3.11"/>
    </reaction>
</comment>
<evidence type="ECO:0000256" key="1">
    <source>
        <dbReference type="ARBA" id="ARBA00001273"/>
    </source>
</evidence>
<feature type="binding site" evidence="10">
    <location>
        <position position="230"/>
    </location>
    <ligand>
        <name>substrate</name>
    </ligand>
</feature>
<dbReference type="EMBL" id="CP015208">
    <property type="protein sequence ID" value="AOY55502.1"/>
    <property type="molecule type" value="Genomic_DNA"/>
</dbReference>
<keyword evidence="6 9" id="KW-0464">Manganese</keyword>
<dbReference type="Gene3D" id="3.30.540.10">
    <property type="entry name" value="Fructose-1,6-Bisphosphatase, subunit A, domain 1"/>
    <property type="match status" value="1"/>
</dbReference>
<evidence type="ECO:0000313" key="11">
    <source>
        <dbReference type="EMBL" id="AOY55502.1"/>
    </source>
</evidence>
<organism evidence="11 12">
    <name type="scientific">Candidatus Rhodoluna planktonica</name>
    <dbReference type="NCBI Taxonomy" id="535712"/>
    <lineage>
        <taxon>Bacteria</taxon>
        <taxon>Bacillati</taxon>
        <taxon>Actinomycetota</taxon>
        <taxon>Actinomycetes</taxon>
        <taxon>Micrococcales</taxon>
        <taxon>Microbacteriaceae</taxon>
        <taxon>Luna cluster</taxon>
        <taxon>Luna-1 subcluster</taxon>
        <taxon>Rhodoluna</taxon>
    </lineage>
</organism>
<comment type="pathway">
    <text evidence="2">Carbohydrate biosynthesis; gluconeogenesis.</text>
</comment>
<keyword evidence="5" id="KW-0378">Hydrolase</keyword>
<proteinExistence type="inferred from homology"/>
<sequence>MSAKVCLNKVGKGATMSASPDRNLGMELVRATEAAAIQASKYIGRGDKNAADKAAVDAMRAYLSTVDFEGTVVIGEGEKDEAPMLYNGEVVGNGNGPACDIAVDPVDGTSLTAAGRGHAISVIAVSDRGSMYNPKDVFYMDKLITTAAGRGVVSLDQSAGDNVRELAKALKKDVRDITVALIDRPRHQQTMDEIRAAGARTRLFLDGDVAAGIHAVTGEGGIDMLLGVGGAPEGTISACATKALGGFMQGRIKPQSPEEMRRALEAGHDLNRIFEQDDLVTSDNTYFVATGVTDGMLAAGVTRVGNYIRTESVILRSKSGTIRKVTADYLAERWD</sequence>
<dbReference type="PIRSF" id="PIRSF004532">
    <property type="entry name" value="GlpX"/>
    <property type="match status" value="1"/>
</dbReference>
<feature type="binding site" evidence="10">
    <location>
        <position position="139"/>
    </location>
    <ligand>
        <name>substrate</name>
    </ligand>
</feature>
<feature type="binding site" evidence="10">
    <location>
        <begin position="107"/>
        <end position="109"/>
    </location>
    <ligand>
        <name>substrate</name>
    </ligand>
</feature>
<dbReference type="Pfam" id="PF03320">
    <property type="entry name" value="FBPase_glpX"/>
    <property type="match status" value="1"/>
</dbReference>
<evidence type="ECO:0000256" key="10">
    <source>
        <dbReference type="PIRSR" id="PIRSR004532-2"/>
    </source>
</evidence>
<dbReference type="KEGG" id="rpla:A4Z71_00305"/>
<dbReference type="InterPro" id="IPR004464">
    <property type="entry name" value="FBPase_class-2/SBPase"/>
</dbReference>
<dbReference type="UniPathway" id="UPA00138"/>
<dbReference type="GO" id="GO:0005829">
    <property type="term" value="C:cytosol"/>
    <property type="evidence" value="ECO:0007669"/>
    <property type="project" value="TreeGrafter"/>
</dbReference>
<dbReference type="PANTHER" id="PTHR30447:SF0">
    <property type="entry name" value="FRUCTOSE-1,6-BISPHOSPHATASE 1 CLASS 2-RELATED"/>
    <property type="match status" value="1"/>
</dbReference>
<evidence type="ECO:0000256" key="4">
    <source>
        <dbReference type="ARBA" id="ARBA00022723"/>
    </source>
</evidence>
<dbReference type="Proteomes" id="UP000243784">
    <property type="component" value="Chromosome"/>
</dbReference>
<feature type="binding site" evidence="9">
    <location>
        <position position="76"/>
    </location>
    <ligand>
        <name>Mn(2+)</name>
        <dbReference type="ChEBI" id="CHEBI:29035"/>
        <label>1</label>
    </ligand>
</feature>
<evidence type="ECO:0000256" key="8">
    <source>
        <dbReference type="PIRNR" id="PIRNR004532"/>
    </source>
</evidence>
<evidence type="ECO:0000256" key="5">
    <source>
        <dbReference type="ARBA" id="ARBA00022801"/>
    </source>
</evidence>
<gene>
    <name evidence="11" type="primary">glpX</name>
    <name evidence="11" type="ORF">A4Z71_00305</name>
</gene>
<evidence type="ECO:0000256" key="7">
    <source>
        <dbReference type="ARBA" id="ARBA00023277"/>
    </source>
</evidence>
<evidence type="ECO:0000313" key="12">
    <source>
        <dbReference type="Proteomes" id="UP000243784"/>
    </source>
</evidence>
<feature type="binding site" evidence="9">
    <location>
        <position position="104"/>
    </location>
    <ligand>
        <name>Mn(2+)</name>
        <dbReference type="ChEBI" id="CHEBI:29035"/>
        <label>2</label>
    </ligand>
</feature>